<dbReference type="GO" id="GO:0005737">
    <property type="term" value="C:cytoplasm"/>
    <property type="evidence" value="ECO:0007669"/>
    <property type="project" value="TreeGrafter"/>
</dbReference>
<dbReference type="Pfam" id="PF01370">
    <property type="entry name" value="Epimerase"/>
    <property type="match status" value="1"/>
</dbReference>
<dbReference type="AlphaFoldDB" id="A0A1X0WGW4"/>
<comment type="caution">
    <text evidence="2">The sequence shown here is derived from an EMBL/GenBank/DDBJ whole genome shotgun (WGS) entry which is preliminary data.</text>
</comment>
<proteinExistence type="predicted"/>
<dbReference type="GO" id="GO:0004029">
    <property type="term" value="F:aldehyde dehydrogenase (NAD+) activity"/>
    <property type="evidence" value="ECO:0007669"/>
    <property type="project" value="TreeGrafter"/>
</dbReference>
<dbReference type="SUPFAM" id="SSF51735">
    <property type="entry name" value="NAD(P)-binding Rossmann-fold domains"/>
    <property type="match status" value="1"/>
</dbReference>
<dbReference type="Proteomes" id="UP000192536">
    <property type="component" value="Unassembled WGS sequence"/>
</dbReference>
<dbReference type="RefSeq" id="WP_084912318.1">
    <property type="nucleotide sequence ID" value="NZ_MRWE01000010.1"/>
</dbReference>
<feature type="domain" description="NAD-dependent epimerase/dehydratase" evidence="1">
    <location>
        <begin position="3"/>
        <end position="216"/>
    </location>
</feature>
<dbReference type="InterPro" id="IPR036291">
    <property type="entry name" value="NAD(P)-bd_dom_sf"/>
</dbReference>
<organism evidence="2 3">
    <name type="scientific">Rouxiella badensis</name>
    <dbReference type="NCBI Taxonomy" id="1646377"/>
    <lineage>
        <taxon>Bacteria</taxon>
        <taxon>Pseudomonadati</taxon>
        <taxon>Pseudomonadota</taxon>
        <taxon>Gammaproteobacteria</taxon>
        <taxon>Enterobacterales</taxon>
        <taxon>Yersiniaceae</taxon>
        <taxon>Rouxiella</taxon>
    </lineage>
</organism>
<protein>
    <submittedName>
        <fullName evidence="2">3-beta hydroxysteroid dehydrogenase</fullName>
    </submittedName>
</protein>
<dbReference type="EMBL" id="MRWE01000010">
    <property type="protein sequence ID" value="ORJ26012.1"/>
    <property type="molecule type" value="Genomic_DNA"/>
</dbReference>
<dbReference type="CDD" id="cd05262">
    <property type="entry name" value="SDR_a7"/>
    <property type="match status" value="1"/>
</dbReference>
<sequence length="297" mass="30756">MRVFVTGATGFIGSAVVQELLNAGHQVLGLARSESAAEALQAAGAEPHFGSLDDLPSLKRGAQAADGVIHTAFIHDFAQFAASCDTDLTAIQALGDALEGTHKPLVVTSGIALLAQGQVGKETDLASPDAAGKLRARSEQAALALAERGVRSSLVRLPPSVHGDGDHAFVPALIGIAKSHGVSGFIGDGNNRWPAVHRFDAARLFRLALEQAPAGAIYHGVGDEGVPTRDIAELIGRALNLPVKSITAADAAEHFGWLGHFFAVDVPASSAITQSALGWSPTHKSLREDLESGSYFG</sequence>
<keyword evidence="3" id="KW-1185">Reference proteome</keyword>
<accession>A0A1X0WGW4</accession>
<gene>
    <name evidence="2" type="ORF">BS640_07840</name>
</gene>
<dbReference type="InterPro" id="IPR001509">
    <property type="entry name" value="Epimerase_deHydtase"/>
</dbReference>
<dbReference type="STRING" id="1646377.BS640_07840"/>
<evidence type="ECO:0000259" key="1">
    <source>
        <dbReference type="Pfam" id="PF01370"/>
    </source>
</evidence>
<dbReference type="PANTHER" id="PTHR48079:SF6">
    <property type="entry name" value="NAD(P)-BINDING DOMAIN-CONTAINING PROTEIN-RELATED"/>
    <property type="match status" value="1"/>
</dbReference>
<dbReference type="Gene3D" id="3.40.50.720">
    <property type="entry name" value="NAD(P)-binding Rossmann-like Domain"/>
    <property type="match status" value="1"/>
</dbReference>
<evidence type="ECO:0000313" key="3">
    <source>
        <dbReference type="Proteomes" id="UP000192536"/>
    </source>
</evidence>
<evidence type="ECO:0000313" key="2">
    <source>
        <dbReference type="EMBL" id="ORJ26012.1"/>
    </source>
</evidence>
<dbReference type="PANTHER" id="PTHR48079">
    <property type="entry name" value="PROTEIN YEEZ"/>
    <property type="match status" value="1"/>
</dbReference>
<name>A0A1X0WGW4_9GAMM</name>
<dbReference type="InterPro" id="IPR051783">
    <property type="entry name" value="NAD(P)-dependent_oxidoreduct"/>
</dbReference>
<reference evidence="2 3" key="1">
    <citation type="journal article" date="2017" name="Int. J. Syst. Evol. Microbiol.">
        <title>Rouxiella badensis sp. nov. and Rouxiella silvae sp. nov. isolated from peat bog soil in Germany and emendation of the genus description.</title>
        <authorList>
            <person name="Le Fleche-Mateos A."/>
            <person name="Kugler J.H."/>
            <person name="Hansen S.H."/>
            <person name="Syldatk C."/>
            <person name="Hausmann R."/>
            <person name="Lomprez F."/>
            <person name="Vandenbogaert M."/>
            <person name="Manuguerra J.C."/>
            <person name="Grimont P.A."/>
        </authorList>
    </citation>
    <scope>NUCLEOTIDE SEQUENCE [LARGE SCALE GENOMIC DNA]</scope>
    <source>
        <strain evidence="2 3">DSM 100043</strain>
    </source>
</reference>